<evidence type="ECO:0000256" key="1">
    <source>
        <dbReference type="SAM" id="MobiDB-lite"/>
    </source>
</evidence>
<keyword evidence="3" id="KW-0732">Signal</keyword>
<organism evidence="4 5">
    <name type="scientific">Candidatus Berkelbacteria bacterium CG10_big_fil_rev_8_21_14_0_10_43_13</name>
    <dbReference type="NCBI Taxonomy" id="1974514"/>
    <lineage>
        <taxon>Bacteria</taxon>
        <taxon>Candidatus Berkelbacteria</taxon>
    </lineage>
</organism>
<keyword evidence="2" id="KW-0472">Membrane</keyword>
<keyword evidence="2" id="KW-0812">Transmembrane</keyword>
<proteinExistence type="predicted"/>
<feature type="compositionally biased region" description="Basic and acidic residues" evidence="1">
    <location>
        <begin position="201"/>
        <end position="210"/>
    </location>
</feature>
<dbReference type="Proteomes" id="UP000231382">
    <property type="component" value="Unassembled WGS sequence"/>
</dbReference>
<name>A0A2H0W8H8_9BACT</name>
<dbReference type="EMBL" id="PEZW01000018">
    <property type="protein sequence ID" value="PIS07648.1"/>
    <property type="molecule type" value="Genomic_DNA"/>
</dbReference>
<accession>A0A2H0W8H8</accession>
<comment type="caution">
    <text evidence="4">The sequence shown here is derived from an EMBL/GenBank/DDBJ whole genome shotgun (WGS) entry which is preliminary data.</text>
</comment>
<feature type="transmembrane region" description="Helical" evidence="2">
    <location>
        <begin position="272"/>
        <end position="291"/>
    </location>
</feature>
<feature type="transmembrane region" description="Helical" evidence="2">
    <location>
        <begin position="234"/>
        <end position="260"/>
    </location>
</feature>
<protein>
    <submittedName>
        <fullName evidence="4">Uncharacterized protein</fullName>
    </submittedName>
</protein>
<gene>
    <name evidence="4" type="ORF">COT78_03040</name>
</gene>
<evidence type="ECO:0000313" key="4">
    <source>
        <dbReference type="EMBL" id="PIS07648.1"/>
    </source>
</evidence>
<evidence type="ECO:0000313" key="5">
    <source>
        <dbReference type="Proteomes" id="UP000231382"/>
    </source>
</evidence>
<feature type="chain" id="PRO_5013937302" evidence="3">
    <location>
        <begin position="23"/>
        <end position="294"/>
    </location>
</feature>
<keyword evidence="2" id="KW-1133">Transmembrane helix</keyword>
<feature type="compositionally biased region" description="Polar residues" evidence="1">
    <location>
        <begin position="211"/>
        <end position="221"/>
    </location>
</feature>
<dbReference type="AlphaFoldDB" id="A0A2H0W8H8"/>
<feature type="region of interest" description="Disordered" evidence="1">
    <location>
        <begin position="123"/>
        <end position="221"/>
    </location>
</feature>
<feature type="compositionally biased region" description="Low complexity" evidence="1">
    <location>
        <begin position="123"/>
        <end position="172"/>
    </location>
</feature>
<feature type="signal peptide" evidence="3">
    <location>
        <begin position="1"/>
        <end position="22"/>
    </location>
</feature>
<reference evidence="5" key="1">
    <citation type="submission" date="2017-09" db="EMBL/GenBank/DDBJ databases">
        <title>Depth-based differentiation of microbial function through sediment-hosted aquifers and enrichment of novel symbionts in the deep terrestrial subsurface.</title>
        <authorList>
            <person name="Probst A.J."/>
            <person name="Ladd B."/>
            <person name="Jarett J.K."/>
            <person name="Geller-Mcgrath D.E."/>
            <person name="Sieber C.M.K."/>
            <person name="Emerson J.B."/>
            <person name="Anantharaman K."/>
            <person name="Thomas B.C."/>
            <person name="Malmstrom R."/>
            <person name="Stieglmeier M."/>
            <person name="Klingl A."/>
            <person name="Woyke T."/>
            <person name="Ryan C.M."/>
            <person name="Banfield J.F."/>
        </authorList>
    </citation>
    <scope>NUCLEOTIDE SEQUENCE [LARGE SCALE GENOMIC DNA]</scope>
</reference>
<evidence type="ECO:0000256" key="2">
    <source>
        <dbReference type="SAM" id="Phobius"/>
    </source>
</evidence>
<evidence type="ECO:0000256" key="3">
    <source>
        <dbReference type="SAM" id="SignalP"/>
    </source>
</evidence>
<sequence length="294" mass="30440">MKTNCWFVSALAALSLVTATFADGPAPTAKPEVTIESVTPERAKADKAYHDAFTKADVEGMQAAIADLRAQQTAAAAVPAGVAYGAPIYTYQPGAPVYEFNPQLTFNPTIVVDKDDGSVGVTPTATTTTPQQQVVVVPGAGTTGQPGQNGVNGQNGAPAAAASAAATTDGSQELTGEGAHPAESAEGTTPDQAEDAQSMDKPTEADRTGDDSVTTRGQKDQSTVNIDWTRTISWIFMFWLPLVLVWVFVAQIIKIVGAVAGGSWTGGDVLGVLWRIAAIAAFACVAAIPFVKRM</sequence>